<dbReference type="InterPro" id="IPR013249">
    <property type="entry name" value="RNA_pol_sigma70_r4_t2"/>
</dbReference>
<dbReference type="Pfam" id="PF08281">
    <property type="entry name" value="Sigma70_r4_2"/>
    <property type="match status" value="1"/>
</dbReference>
<dbReference type="PANTHER" id="PTHR43133:SF46">
    <property type="entry name" value="RNA POLYMERASE SIGMA-70 FACTOR ECF SUBFAMILY"/>
    <property type="match status" value="1"/>
</dbReference>
<dbReference type="Gene3D" id="1.10.1740.10">
    <property type="match status" value="1"/>
</dbReference>
<dbReference type="Proteomes" id="UP000192796">
    <property type="component" value="Unassembled WGS sequence"/>
</dbReference>
<accession>A0A1V9G011</accession>
<dbReference type="Pfam" id="PF04542">
    <property type="entry name" value="Sigma70_r2"/>
    <property type="match status" value="1"/>
</dbReference>
<evidence type="ECO:0000259" key="5">
    <source>
        <dbReference type="Pfam" id="PF04542"/>
    </source>
</evidence>
<gene>
    <name evidence="7" type="ORF">A3860_21260</name>
</gene>
<dbReference type="InterPro" id="IPR013325">
    <property type="entry name" value="RNA_pol_sigma_r2"/>
</dbReference>
<feature type="domain" description="RNA polymerase sigma factor 70 region 4 type 2" evidence="6">
    <location>
        <begin position="125"/>
        <end position="173"/>
    </location>
</feature>
<dbReference type="SUPFAM" id="SSF88659">
    <property type="entry name" value="Sigma3 and sigma4 domains of RNA polymerase sigma factors"/>
    <property type="match status" value="1"/>
</dbReference>
<evidence type="ECO:0000313" key="8">
    <source>
        <dbReference type="Proteomes" id="UP000192796"/>
    </source>
</evidence>
<keyword evidence="2" id="KW-0805">Transcription regulation</keyword>
<keyword evidence="8" id="KW-1185">Reference proteome</keyword>
<comment type="caution">
    <text evidence="7">The sequence shown here is derived from an EMBL/GenBank/DDBJ whole genome shotgun (WGS) entry which is preliminary data.</text>
</comment>
<organism evidence="7 8">
    <name type="scientific">Niastella vici</name>
    <dbReference type="NCBI Taxonomy" id="1703345"/>
    <lineage>
        <taxon>Bacteria</taxon>
        <taxon>Pseudomonadati</taxon>
        <taxon>Bacteroidota</taxon>
        <taxon>Chitinophagia</taxon>
        <taxon>Chitinophagales</taxon>
        <taxon>Chitinophagaceae</taxon>
        <taxon>Niastella</taxon>
    </lineage>
</organism>
<dbReference type="Gene3D" id="1.10.10.10">
    <property type="entry name" value="Winged helix-like DNA-binding domain superfamily/Winged helix DNA-binding domain"/>
    <property type="match status" value="1"/>
</dbReference>
<evidence type="ECO:0000259" key="6">
    <source>
        <dbReference type="Pfam" id="PF08281"/>
    </source>
</evidence>
<dbReference type="EMBL" id="LVYD01000043">
    <property type="protein sequence ID" value="OQP63955.1"/>
    <property type="molecule type" value="Genomic_DNA"/>
</dbReference>
<comment type="similarity">
    <text evidence="1">Belongs to the sigma-70 factor family. ECF subfamily.</text>
</comment>
<keyword evidence="4" id="KW-0804">Transcription</keyword>
<evidence type="ECO:0000256" key="4">
    <source>
        <dbReference type="ARBA" id="ARBA00023163"/>
    </source>
</evidence>
<evidence type="ECO:0008006" key="9">
    <source>
        <dbReference type="Google" id="ProtNLM"/>
    </source>
</evidence>
<evidence type="ECO:0000256" key="3">
    <source>
        <dbReference type="ARBA" id="ARBA00023082"/>
    </source>
</evidence>
<evidence type="ECO:0000256" key="2">
    <source>
        <dbReference type="ARBA" id="ARBA00023015"/>
    </source>
</evidence>
<dbReference type="NCBIfam" id="TIGR02985">
    <property type="entry name" value="Sig70_bacteroi1"/>
    <property type="match status" value="1"/>
</dbReference>
<dbReference type="NCBIfam" id="TIGR02937">
    <property type="entry name" value="sigma70-ECF"/>
    <property type="match status" value="1"/>
</dbReference>
<evidence type="ECO:0000256" key="1">
    <source>
        <dbReference type="ARBA" id="ARBA00010641"/>
    </source>
</evidence>
<keyword evidence="3" id="KW-0731">Sigma factor</keyword>
<name>A0A1V9G011_9BACT</name>
<dbReference type="InterPro" id="IPR039425">
    <property type="entry name" value="RNA_pol_sigma-70-like"/>
</dbReference>
<dbReference type="SUPFAM" id="SSF88946">
    <property type="entry name" value="Sigma2 domain of RNA polymerase sigma factors"/>
    <property type="match status" value="1"/>
</dbReference>
<dbReference type="InterPro" id="IPR007627">
    <property type="entry name" value="RNA_pol_sigma70_r2"/>
</dbReference>
<dbReference type="PANTHER" id="PTHR43133">
    <property type="entry name" value="RNA POLYMERASE ECF-TYPE SIGMA FACTO"/>
    <property type="match status" value="1"/>
</dbReference>
<dbReference type="GO" id="GO:0016987">
    <property type="term" value="F:sigma factor activity"/>
    <property type="evidence" value="ECO:0007669"/>
    <property type="project" value="UniProtKB-KW"/>
</dbReference>
<dbReference type="GO" id="GO:0006352">
    <property type="term" value="P:DNA-templated transcription initiation"/>
    <property type="evidence" value="ECO:0007669"/>
    <property type="project" value="InterPro"/>
</dbReference>
<dbReference type="STRING" id="1703345.A3860_21260"/>
<dbReference type="InterPro" id="IPR014284">
    <property type="entry name" value="RNA_pol_sigma-70_dom"/>
</dbReference>
<feature type="domain" description="RNA polymerase sigma-70 region 2" evidence="5">
    <location>
        <begin position="25"/>
        <end position="92"/>
    </location>
</feature>
<proteinExistence type="inferred from homology"/>
<evidence type="ECO:0000313" key="7">
    <source>
        <dbReference type="EMBL" id="OQP63955.1"/>
    </source>
</evidence>
<sequence length="197" mass="22930">MISAVNDHNCLLLLKTNENAAWQYLIRIYFPVLFRFAHKILKDEGNAEDVVSDVFVKLWQQHADFDDWHQVKKYLYTATRNSCLNALRSKQREKARHESFANAYVQNEDVLGNEILYSEILAETRKAVYELPPKMREVFILAYFKKMTNEEIAVYLNLSNQTVRNQKATALAMLRKSLQPKFSLPVLAIALTLKDLC</sequence>
<protein>
    <recommendedName>
        <fullName evidence="9">RNA polymerase sigma-70 factor</fullName>
    </recommendedName>
</protein>
<dbReference type="CDD" id="cd06171">
    <property type="entry name" value="Sigma70_r4"/>
    <property type="match status" value="1"/>
</dbReference>
<dbReference type="InterPro" id="IPR013324">
    <property type="entry name" value="RNA_pol_sigma_r3/r4-like"/>
</dbReference>
<dbReference type="AlphaFoldDB" id="A0A1V9G011"/>
<dbReference type="GO" id="GO:0003677">
    <property type="term" value="F:DNA binding"/>
    <property type="evidence" value="ECO:0007669"/>
    <property type="project" value="InterPro"/>
</dbReference>
<dbReference type="InterPro" id="IPR014327">
    <property type="entry name" value="RNA_pol_sigma70_bacteroid"/>
</dbReference>
<dbReference type="InterPro" id="IPR036388">
    <property type="entry name" value="WH-like_DNA-bd_sf"/>
</dbReference>
<reference evidence="7 8" key="1">
    <citation type="submission" date="2016-03" db="EMBL/GenBank/DDBJ databases">
        <title>Niastella vici sp. nov., isolated from farmland soil.</title>
        <authorList>
            <person name="Chen L."/>
            <person name="Wang D."/>
            <person name="Yang S."/>
            <person name="Wang G."/>
        </authorList>
    </citation>
    <scope>NUCLEOTIDE SEQUENCE [LARGE SCALE GENOMIC DNA]</scope>
    <source>
        <strain evidence="7 8">DJ57</strain>
    </source>
</reference>